<dbReference type="EMBL" id="JAWWNJ010000154">
    <property type="protein sequence ID" value="KAK6981057.1"/>
    <property type="molecule type" value="Genomic_DNA"/>
</dbReference>
<proteinExistence type="predicted"/>
<comment type="caution">
    <text evidence="2">The sequence shown here is derived from an EMBL/GenBank/DDBJ whole genome shotgun (WGS) entry which is preliminary data.</text>
</comment>
<evidence type="ECO:0000313" key="3">
    <source>
        <dbReference type="Proteomes" id="UP001362999"/>
    </source>
</evidence>
<sequence>MSDASRPSFEQRKANFLTRLKDEKASGEAPGENARRGERRRSFSRWISLCCYSKLKVGHHCRHSTHIFSGATQNDQEYTAGALDLLKMSGMDSLAEKLLGPQVMFNVMTLHPSLLWDWEDLMFWFEPVPGQEHTYKLIPRDPDSWLRSEPPRPQQITFRVDPRAAQYCEDNQMDPKEIELPHPTLLALRAACTRVANMSGMVFVQ</sequence>
<name>A0AAV9ZEZ8_9AGAR</name>
<dbReference type="AlphaFoldDB" id="A0AAV9ZEZ8"/>
<reference evidence="2 3" key="1">
    <citation type="journal article" date="2024" name="J Genomics">
        <title>Draft genome sequencing and assembly of Favolaschia claudopus CIRM-BRFM 2984 isolated from oak limbs.</title>
        <authorList>
            <person name="Navarro D."/>
            <person name="Drula E."/>
            <person name="Chaduli D."/>
            <person name="Cazenave R."/>
            <person name="Ahrendt S."/>
            <person name="Wang J."/>
            <person name="Lipzen A."/>
            <person name="Daum C."/>
            <person name="Barry K."/>
            <person name="Grigoriev I.V."/>
            <person name="Favel A."/>
            <person name="Rosso M.N."/>
            <person name="Martin F."/>
        </authorList>
    </citation>
    <scope>NUCLEOTIDE SEQUENCE [LARGE SCALE GENOMIC DNA]</scope>
    <source>
        <strain evidence="2 3">CIRM-BRFM 2984</strain>
    </source>
</reference>
<dbReference type="Proteomes" id="UP001362999">
    <property type="component" value="Unassembled WGS sequence"/>
</dbReference>
<evidence type="ECO:0000313" key="2">
    <source>
        <dbReference type="EMBL" id="KAK6981057.1"/>
    </source>
</evidence>
<keyword evidence="3" id="KW-1185">Reference proteome</keyword>
<gene>
    <name evidence="2" type="ORF">R3P38DRAFT_460402</name>
</gene>
<organism evidence="2 3">
    <name type="scientific">Favolaschia claudopus</name>
    <dbReference type="NCBI Taxonomy" id="2862362"/>
    <lineage>
        <taxon>Eukaryota</taxon>
        <taxon>Fungi</taxon>
        <taxon>Dikarya</taxon>
        <taxon>Basidiomycota</taxon>
        <taxon>Agaricomycotina</taxon>
        <taxon>Agaricomycetes</taxon>
        <taxon>Agaricomycetidae</taxon>
        <taxon>Agaricales</taxon>
        <taxon>Marasmiineae</taxon>
        <taxon>Mycenaceae</taxon>
        <taxon>Favolaschia</taxon>
    </lineage>
</organism>
<protein>
    <submittedName>
        <fullName evidence="2">Uncharacterized protein</fullName>
    </submittedName>
</protein>
<feature type="region of interest" description="Disordered" evidence="1">
    <location>
        <begin position="18"/>
        <end position="37"/>
    </location>
</feature>
<accession>A0AAV9ZEZ8</accession>
<evidence type="ECO:0000256" key="1">
    <source>
        <dbReference type="SAM" id="MobiDB-lite"/>
    </source>
</evidence>